<gene>
    <name evidence="1" type="ORF">TEK04_18475</name>
</gene>
<dbReference type="RefSeq" id="WP_336405825.1">
    <property type="nucleotide sequence ID" value="NZ_JBAPLU010000024.1"/>
</dbReference>
<dbReference type="Proteomes" id="UP001361570">
    <property type="component" value="Unassembled WGS sequence"/>
</dbReference>
<protein>
    <submittedName>
        <fullName evidence="1">Uncharacterized protein</fullName>
    </submittedName>
</protein>
<reference evidence="1 2" key="1">
    <citation type="submission" date="2024-03" db="EMBL/GenBank/DDBJ databases">
        <title>Draft genome sequence of Klenkia sp. LSe6-5.</title>
        <authorList>
            <person name="Duangmal K."/>
            <person name="Chantavorakit T."/>
        </authorList>
    </citation>
    <scope>NUCLEOTIDE SEQUENCE [LARGE SCALE GENOMIC DNA]</scope>
    <source>
        <strain evidence="1 2">LSe6-5</strain>
    </source>
</reference>
<keyword evidence="2" id="KW-1185">Reference proteome</keyword>
<organism evidence="1 2">
    <name type="scientific">Klenkia sesuvii</name>
    <dbReference type="NCBI Taxonomy" id="3103137"/>
    <lineage>
        <taxon>Bacteria</taxon>
        <taxon>Bacillati</taxon>
        <taxon>Actinomycetota</taxon>
        <taxon>Actinomycetes</taxon>
        <taxon>Geodermatophilales</taxon>
        <taxon>Geodermatophilaceae</taxon>
        <taxon>Klenkia</taxon>
    </lineage>
</organism>
<dbReference type="EMBL" id="JBAPLU010000024">
    <property type="protein sequence ID" value="MEI4273710.1"/>
    <property type="molecule type" value="Genomic_DNA"/>
</dbReference>
<proteinExistence type="predicted"/>
<sequence>MTTFLVRATEQYGEAADEPDLSPEVVALLDELFLETVPAAPRLLQLLRQRGWDGWTHIRPAVRHA</sequence>
<evidence type="ECO:0000313" key="1">
    <source>
        <dbReference type="EMBL" id="MEI4273710.1"/>
    </source>
</evidence>
<name>A0ABU8DY01_9ACTN</name>
<comment type="caution">
    <text evidence="1">The sequence shown here is derived from an EMBL/GenBank/DDBJ whole genome shotgun (WGS) entry which is preliminary data.</text>
</comment>
<accession>A0ABU8DY01</accession>
<evidence type="ECO:0000313" key="2">
    <source>
        <dbReference type="Proteomes" id="UP001361570"/>
    </source>
</evidence>